<feature type="domain" description="Rhodanese" evidence="1">
    <location>
        <begin position="130"/>
        <end position="219"/>
    </location>
</feature>
<dbReference type="PANTHER" id="PTHR43031:SF1">
    <property type="entry name" value="PYRIDINE NUCLEOTIDE-DISULPHIDE OXIDOREDUCTASE"/>
    <property type="match status" value="1"/>
</dbReference>
<dbReference type="CDD" id="cd00090">
    <property type="entry name" value="HTH_ARSR"/>
    <property type="match status" value="1"/>
</dbReference>
<dbReference type="PROSITE" id="PS50206">
    <property type="entry name" value="RHODANESE_3"/>
    <property type="match status" value="1"/>
</dbReference>
<dbReference type="SUPFAM" id="SSF46785">
    <property type="entry name" value="Winged helix' DNA-binding domain"/>
    <property type="match status" value="1"/>
</dbReference>
<gene>
    <name evidence="3" type="ORF">HNQ60_003870</name>
</gene>
<comment type="caution">
    <text evidence="3">The sequence shown here is derived from an EMBL/GenBank/DDBJ whole genome shotgun (WGS) entry which is preliminary data.</text>
</comment>
<proteinExistence type="predicted"/>
<dbReference type="SMART" id="SM00418">
    <property type="entry name" value="HTH_ARSR"/>
    <property type="match status" value="1"/>
</dbReference>
<dbReference type="Gene3D" id="3.40.250.10">
    <property type="entry name" value="Rhodanese-like domain"/>
    <property type="match status" value="1"/>
</dbReference>
<dbReference type="Gene3D" id="1.10.10.10">
    <property type="entry name" value="Winged helix-like DNA-binding domain superfamily/Winged helix DNA-binding domain"/>
    <property type="match status" value="1"/>
</dbReference>
<dbReference type="InterPro" id="IPR036873">
    <property type="entry name" value="Rhodanese-like_dom_sf"/>
</dbReference>
<evidence type="ECO:0000313" key="3">
    <source>
        <dbReference type="EMBL" id="MBB6094983.1"/>
    </source>
</evidence>
<dbReference type="InterPro" id="IPR036388">
    <property type="entry name" value="WH-like_DNA-bd_sf"/>
</dbReference>
<dbReference type="Proteomes" id="UP000588068">
    <property type="component" value="Unassembled WGS sequence"/>
</dbReference>
<dbReference type="CDD" id="cd00158">
    <property type="entry name" value="RHOD"/>
    <property type="match status" value="1"/>
</dbReference>
<dbReference type="InterPro" id="IPR001845">
    <property type="entry name" value="HTH_ArsR_DNA-bd_dom"/>
</dbReference>
<sequence length="224" mass="25206">MKAREMKDGVYTQFARIGKAVAAPKRIELLELLCQGPRTVEALADQAALTVANASQHLKVLLASRLVDAQKQGLFVEYRLADEGVLRFVHAMRELAEARFAEVGAIMQAYLKARGKLERVSGEELMQRVRKGEVTVLDVRPELEYRAGHIPGARSVPLSELKRQLADLPKNREIVAYCRGPQCVMAIEAVELLRKRGFRAQRLEQGVMDWRARGWKIEKSASED</sequence>
<dbReference type="NCBIfam" id="NF033788">
    <property type="entry name" value="HTH_metalloreg"/>
    <property type="match status" value="1"/>
</dbReference>
<name>A0A841HQE5_9GAMM</name>
<evidence type="ECO:0000313" key="4">
    <source>
        <dbReference type="Proteomes" id="UP000588068"/>
    </source>
</evidence>
<dbReference type="SMART" id="SM00450">
    <property type="entry name" value="RHOD"/>
    <property type="match status" value="1"/>
</dbReference>
<dbReference type="PRINTS" id="PR00778">
    <property type="entry name" value="HTHARSR"/>
</dbReference>
<dbReference type="InterPro" id="IPR050229">
    <property type="entry name" value="GlpE_sulfurtransferase"/>
</dbReference>
<dbReference type="InterPro" id="IPR036390">
    <property type="entry name" value="WH_DNA-bd_sf"/>
</dbReference>
<dbReference type="RefSeq" id="WP_221304298.1">
    <property type="nucleotide sequence ID" value="NZ_JACHHZ010000004.1"/>
</dbReference>
<evidence type="ECO:0000259" key="2">
    <source>
        <dbReference type="PROSITE" id="PS50987"/>
    </source>
</evidence>
<organism evidence="3 4">
    <name type="scientific">Povalibacter uvarum</name>
    <dbReference type="NCBI Taxonomy" id="732238"/>
    <lineage>
        <taxon>Bacteria</taxon>
        <taxon>Pseudomonadati</taxon>
        <taxon>Pseudomonadota</taxon>
        <taxon>Gammaproteobacteria</taxon>
        <taxon>Steroidobacterales</taxon>
        <taxon>Steroidobacteraceae</taxon>
        <taxon>Povalibacter</taxon>
    </lineage>
</organism>
<keyword evidence="4" id="KW-1185">Reference proteome</keyword>
<dbReference type="PROSITE" id="PS50987">
    <property type="entry name" value="HTH_ARSR_2"/>
    <property type="match status" value="1"/>
</dbReference>
<evidence type="ECO:0000259" key="1">
    <source>
        <dbReference type="PROSITE" id="PS50206"/>
    </source>
</evidence>
<accession>A0A841HQE5</accession>
<dbReference type="InterPro" id="IPR011991">
    <property type="entry name" value="ArsR-like_HTH"/>
</dbReference>
<dbReference type="GO" id="GO:0003700">
    <property type="term" value="F:DNA-binding transcription factor activity"/>
    <property type="evidence" value="ECO:0007669"/>
    <property type="project" value="InterPro"/>
</dbReference>
<dbReference type="InterPro" id="IPR001307">
    <property type="entry name" value="Thiosulphate_STrfase_CS"/>
</dbReference>
<dbReference type="InterPro" id="IPR001763">
    <property type="entry name" value="Rhodanese-like_dom"/>
</dbReference>
<dbReference type="Pfam" id="PF00581">
    <property type="entry name" value="Rhodanese"/>
    <property type="match status" value="1"/>
</dbReference>
<feature type="domain" description="HTH arsR-type" evidence="2">
    <location>
        <begin position="6"/>
        <end position="100"/>
    </location>
</feature>
<dbReference type="AlphaFoldDB" id="A0A841HQE5"/>
<dbReference type="Pfam" id="PF01022">
    <property type="entry name" value="HTH_5"/>
    <property type="match status" value="1"/>
</dbReference>
<reference evidence="3 4" key="1">
    <citation type="submission" date="2020-08" db="EMBL/GenBank/DDBJ databases">
        <title>Genomic Encyclopedia of Type Strains, Phase IV (KMG-IV): sequencing the most valuable type-strain genomes for metagenomic binning, comparative biology and taxonomic classification.</title>
        <authorList>
            <person name="Goeker M."/>
        </authorList>
    </citation>
    <scope>NUCLEOTIDE SEQUENCE [LARGE SCALE GENOMIC DNA]</scope>
    <source>
        <strain evidence="3 4">DSM 26723</strain>
    </source>
</reference>
<protein>
    <submittedName>
        <fullName evidence="3">Rhodanese-related sulfurtransferase</fullName>
    </submittedName>
</protein>
<dbReference type="GO" id="GO:0004792">
    <property type="term" value="F:thiosulfate-cyanide sulfurtransferase activity"/>
    <property type="evidence" value="ECO:0007669"/>
    <property type="project" value="InterPro"/>
</dbReference>
<keyword evidence="3" id="KW-0808">Transferase</keyword>
<dbReference type="PANTHER" id="PTHR43031">
    <property type="entry name" value="FAD-DEPENDENT OXIDOREDUCTASE"/>
    <property type="match status" value="1"/>
</dbReference>
<dbReference type="PROSITE" id="PS00380">
    <property type="entry name" value="RHODANESE_1"/>
    <property type="match status" value="1"/>
</dbReference>
<dbReference type="SUPFAM" id="SSF52821">
    <property type="entry name" value="Rhodanese/Cell cycle control phosphatase"/>
    <property type="match status" value="1"/>
</dbReference>
<dbReference type="EMBL" id="JACHHZ010000004">
    <property type="protein sequence ID" value="MBB6094983.1"/>
    <property type="molecule type" value="Genomic_DNA"/>
</dbReference>